<protein>
    <submittedName>
        <fullName evidence="2">Uncharacterized protein</fullName>
    </submittedName>
</protein>
<dbReference type="EnsemblPlants" id="OMERI06G09320.1">
    <property type="protein sequence ID" value="OMERI06G09320.1"/>
    <property type="gene ID" value="OMERI06G09320"/>
</dbReference>
<dbReference type="Gramene" id="OMERI06G09320.1">
    <property type="protein sequence ID" value="OMERI06G09320.1"/>
    <property type="gene ID" value="OMERI06G09320"/>
</dbReference>
<evidence type="ECO:0000313" key="2">
    <source>
        <dbReference type="EnsemblPlants" id="OMERI06G09320.1"/>
    </source>
</evidence>
<evidence type="ECO:0000256" key="1">
    <source>
        <dbReference type="SAM" id="MobiDB-lite"/>
    </source>
</evidence>
<organism evidence="2">
    <name type="scientific">Oryza meridionalis</name>
    <dbReference type="NCBI Taxonomy" id="40149"/>
    <lineage>
        <taxon>Eukaryota</taxon>
        <taxon>Viridiplantae</taxon>
        <taxon>Streptophyta</taxon>
        <taxon>Embryophyta</taxon>
        <taxon>Tracheophyta</taxon>
        <taxon>Spermatophyta</taxon>
        <taxon>Magnoliopsida</taxon>
        <taxon>Liliopsida</taxon>
        <taxon>Poales</taxon>
        <taxon>Poaceae</taxon>
        <taxon>BOP clade</taxon>
        <taxon>Oryzoideae</taxon>
        <taxon>Oryzeae</taxon>
        <taxon>Oryzinae</taxon>
        <taxon>Oryza</taxon>
    </lineage>
</organism>
<dbReference type="HOGENOM" id="CLU_1654963_0_0_1"/>
<keyword evidence="3" id="KW-1185">Reference proteome</keyword>
<dbReference type="Proteomes" id="UP000008021">
    <property type="component" value="Chromosome 6"/>
</dbReference>
<proteinExistence type="predicted"/>
<dbReference type="AlphaFoldDB" id="A0A0E0DZ82"/>
<evidence type="ECO:0000313" key="3">
    <source>
        <dbReference type="Proteomes" id="UP000008021"/>
    </source>
</evidence>
<reference evidence="2" key="1">
    <citation type="submission" date="2015-04" db="UniProtKB">
        <authorList>
            <consortium name="EnsemblPlants"/>
        </authorList>
    </citation>
    <scope>IDENTIFICATION</scope>
</reference>
<reference evidence="2" key="2">
    <citation type="submission" date="2018-05" db="EMBL/GenBank/DDBJ databases">
        <title>OmerRS3 (Oryza meridionalis Reference Sequence Version 3).</title>
        <authorList>
            <person name="Zhang J."/>
            <person name="Kudrna D."/>
            <person name="Lee S."/>
            <person name="Talag J."/>
            <person name="Welchert J."/>
            <person name="Wing R.A."/>
        </authorList>
    </citation>
    <scope>NUCLEOTIDE SEQUENCE [LARGE SCALE GENOMIC DNA]</scope>
    <source>
        <strain evidence="2">cv. OR44</strain>
    </source>
</reference>
<sequence length="160" mass="17210">MGIWPPRSSTHVPPSAANHHRRAAPRARIRNLRLWGTRSSPSCVKKLAGVGEEELSGIGERELAGVWEELAGEGGVREHELIGVRDGSSPVWGWRACQCGVGDGELAGVGEEELTGVGVGSSPVWGRRSSSAVPRCACKRREGRETDAARLGETEWYGMK</sequence>
<name>A0A0E0DZ82_9ORYZ</name>
<feature type="region of interest" description="Disordered" evidence="1">
    <location>
        <begin position="1"/>
        <end position="23"/>
    </location>
</feature>
<accession>A0A0E0DZ82</accession>